<name>A0A9W8XW83_9PLEO</name>
<feature type="region of interest" description="Disordered" evidence="1">
    <location>
        <begin position="266"/>
        <end position="306"/>
    </location>
</feature>
<dbReference type="EMBL" id="JAPEUX010000001">
    <property type="protein sequence ID" value="KAJ4359935.1"/>
    <property type="molecule type" value="Genomic_DNA"/>
</dbReference>
<evidence type="ECO:0000313" key="3">
    <source>
        <dbReference type="Proteomes" id="UP001140513"/>
    </source>
</evidence>
<evidence type="ECO:0000256" key="1">
    <source>
        <dbReference type="SAM" id="MobiDB-lite"/>
    </source>
</evidence>
<organism evidence="2 3">
    <name type="scientific">Didymosphaeria variabile</name>
    <dbReference type="NCBI Taxonomy" id="1932322"/>
    <lineage>
        <taxon>Eukaryota</taxon>
        <taxon>Fungi</taxon>
        <taxon>Dikarya</taxon>
        <taxon>Ascomycota</taxon>
        <taxon>Pezizomycotina</taxon>
        <taxon>Dothideomycetes</taxon>
        <taxon>Pleosporomycetidae</taxon>
        <taxon>Pleosporales</taxon>
        <taxon>Massarineae</taxon>
        <taxon>Didymosphaeriaceae</taxon>
        <taxon>Didymosphaeria</taxon>
    </lineage>
</organism>
<feature type="compositionally biased region" description="Polar residues" evidence="1">
    <location>
        <begin position="7"/>
        <end position="19"/>
    </location>
</feature>
<protein>
    <submittedName>
        <fullName evidence="2">Uncharacterized protein</fullName>
    </submittedName>
</protein>
<feature type="region of interest" description="Disordered" evidence="1">
    <location>
        <begin position="354"/>
        <end position="388"/>
    </location>
</feature>
<feature type="compositionally biased region" description="Acidic residues" evidence="1">
    <location>
        <begin position="361"/>
        <end position="376"/>
    </location>
</feature>
<keyword evidence="3" id="KW-1185">Reference proteome</keyword>
<gene>
    <name evidence="2" type="ORF">N0V89_000494</name>
</gene>
<sequence length="697" mass="79486">MTDEFTSESLSDTEQTVANHASKRLRQNDYHPPDAEVAPISRKRRAAIHGPDEEDEKESPIGQLNSGSQIFPRKRAKHSKTNVGSVDVSSPQDEVAFVQTPPVPEADNQETDEDYESEGEDGDEPANDHDDEGPSDDSDDSRVPTTPPAEAFTVQPPAKLLSWKKGQYAPTKSYINQQDCPVNWEYVKARTSGLTDAHIQAYIYRKPWVPNDGESEYDTIKRMFNKAGDTSVKSLEGVRKRFGKANRAVFETTSVWFEGSTPGLESHGIKGRTKAEFQQEQASQNTPTQDEADDEDGPAAPLPVKIELDPDDQIITFILQPPDLELDDRCVECCKAELCYDKKCREAWRQFHTNPQLDNSSDSEDSDSEDDAEDDEPYHLGKHSSDRYGKALSKQRTPFGCHMHQPLIMRFVHREKFAAVRTSEKGLESEYVVDVSPKSFDLFTSCFAPNFSGEFPERPKRLEVYLDREDADQGKDFSKAVYEDVGEYNIGNILEAYCCSQSLNCPIVSDVLLDHLRKILLNRESFTLFEPEDLRYVFHFTNASDPIRLFLLDAFRLKMAPAKRLMRQHCHSYPPELVRYWAHWERQQLDEISPENQQLIDEFPTTYMGRRGAINGLLGRIRVIPEPEEHPHDREGVIWDNCIFEGWSTRTWKPPAGRLSRDALHERFSQTDSIDALSSNNDRLFRETYYNLPIGSS</sequence>
<evidence type="ECO:0000313" key="2">
    <source>
        <dbReference type="EMBL" id="KAJ4359935.1"/>
    </source>
</evidence>
<reference evidence="2" key="1">
    <citation type="submission" date="2022-10" db="EMBL/GenBank/DDBJ databases">
        <title>Tapping the CABI collections for fungal endophytes: first genome assemblies for Collariella, Neodidymelliopsis, Ascochyta clinopodiicola, Didymella pomorum, Didymosphaeria variabile, Neocosmospora piperis and Neocucurbitaria cava.</title>
        <authorList>
            <person name="Hill R."/>
        </authorList>
    </citation>
    <scope>NUCLEOTIDE SEQUENCE</scope>
    <source>
        <strain evidence="2">IMI 356815</strain>
    </source>
</reference>
<dbReference type="Proteomes" id="UP001140513">
    <property type="component" value="Unassembled WGS sequence"/>
</dbReference>
<dbReference type="AlphaFoldDB" id="A0A9W8XW83"/>
<accession>A0A9W8XW83</accession>
<feature type="compositionally biased region" description="Polar residues" evidence="1">
    <location>
        <begin position="276"/>
        <end position="289"/>
    </location>
</feature>
<dbReference type="OrthoDB" id="3791649at2759"/>
<feature type="region of interest" description="Disordered" evidence="1">
    <location>
        <begin position="1"/>
        <end position="157"/>
    </location>
</feature>
<dbReference type="RefSeq" id="XP_056076137.1">
    <property type="nucleotide sequence ID" value="XM_056209315.1"/>
</dbReference>
<feature type="compositionally biased region" description="Acidic residues" evidence="1">
    <location>
        <begin position="107"/>
        <end position="139"/>
    </location>
</feature>
<dbReference type="GeneID" id="80904024"/>
<feature type="compositionally biased region" description="Basic and acidic residues" evidence="1">
    <location>
        <begin position="377"/>
        <end position="388"/>
    </location>
</feature>
<proteinExistence type="predicted"/>
<feature type="compositionally biased region" description="Polar residues" evidence="1">
    <location>
        <begin position="81"/>
        <end position="92"/>
    </location>
</feature>
<comment type="caution">
    <text evidence="2">The sequence shown here is derived from an EMBL/GenBank/DDBJ whole genome shotgun (WGS) entry which is preliminary data.</text>
</comment>